<gene>
    <name evidence="1" type="ORF">SDC9_191442</name>
</gene>
<accession>A0A645HXW7</accession>
<organism evidence="1">
    <name type="scientific">bioreactor metagenome</name>
    <dbReference type="NCBI Taxonomy" id="1076179"/>
    <lineage>
        <taxon>unclassified sequences</taxon>
        <taxon>metagenomes</taxon>
        <taxon>ecological metagenomes</taxon>
    </lineage>
</organism>
<name>A0A645HXW7_9ZZZZ</name>
<dbReference type="AlphaFoldDB" id="A0A645HXW7"/>
<evidence type="ECO:0000313" key="1">
    <source>
        <dbReference type="EMBL" id="MPN43881.1"/>
    </source>
</evidence>
<dbReference type="EMBL" id="VSSQ01102581">
    <property type="protein sequence ID" value="MPN43881.1"/>
    <property type="molecule type" value="Genomic_DNA"/>
</dbReference>
<sequence length="101" mass="11691">MRYPEFSSERMHFELVLVGRKISSADMEIGSRLRNQLGRGELGLVSDDPRMKRYVLNWYTLFDSFELSNTFMLDKLKLQRLALEGTSKEELVSDLQEAVAS</sequence>
<reference evidence="1" key="1">
    <citation type="submission" date="2019-08" db="EMBL/GenBank/DDBJ databases">
        <authorList>
            <person name="Kucharzyk K."/>
            <person name="Murdoch R.W."/>
            <person name="Higgins S."/>
            <person name="Loffler F."/>
        </authorList>
    </citation>
    <scope>NUCLEOTIDE SEQUENCE</scope>
</reference>
<protein>
    <submittedName>
        <fullName evidence="1">Uncharacterized protein</fullName>
    </submittedName>
</protein>
<proteinExistence type="predicted"/>
<comment type="caution">
    <text evidence="1">The sequence shown here is derived from an EMBL/GenBank/DDBJ whole genome shotgun (WGS) entry which is preliminary data.</text>
</comment>